<dbReference type="AlphaFoldDB" id="A0A1F6VK25"/>
<comment type="caution">
    <text evidence="2">The sequence shown here is derived from an EMBL/GenBank/DDBJ whole genome shotgun (WGS) entry which is preliminary data.</text>
</comment>
<dbReference type="Proteomes" id="UP000178059">
    <property type="component" value="Unassembled WGS sequence"/>
</dbReference>
<dbReference type="EMBL" id="MFTT01000014">
    <property type="protein sequence ID" value="OGI70031.1"/>
    <property type="molecule type" value="Genomic_DNA"/>
</dbReference>
<keyword evidence="1" id="KW-0472">Membrane</keyword>
<evidence type="ECO:0000313" key="2">
    <source>
        <dbReference type="EMBL" id="OGI70031.1"/>
    </source>
</evidence>
<keyword evidence="1" id="KW-0812">Transmembrane</keyword>
<feature type="transmembrane region" description="Helical" evidence="1">
    <location>
        <begin position="7"/>
        <end position="27"/>
    </location>
</feature>
<gene>
    <name evidence="2" type="ORF">A2824_03655</name>
</gene>
<sequence>MSKVLKNILFLVIIVILAAAAYFIFFAKDEAGQPLLQRTSVLFGEGPQLGERSQFLGVLLNIKSIRLDVSIFDTEAFKNLDDFTVPIISFGNEGRPNPFAPLGFDEVLLEGGEIETEGTFILEEIEEPEETEEPEQ</sequence>
<keyword evidence="1" id="KW-1133">Transmembrane helix</keyword>
<name>A0A1F6VK25_9BACT</name>
<accession>A0A1F6VK25</accession>
<evidence type="ECO:0000313" key="3">
    <source>
        <dbReference type="Proteomes" id="UP000178059"/>
    </source>
</evidence>
<protein>
    <submittedName>
        <fullName evidence="2">Uncharacterized protein</fullName>
    </submittedName>
</protein>
<organism evidence="2 3">
    <name type="scientific">Candidatus Nomurabacteria bacterium RIFCSPHIGHO2_01_FULL_42_16</name>
    <dbReference type="NCBI Taxonomy" id="1801743"/>
    <lineage>
        <taxon>Bacteria</taxon>
        <taxon>Candidatus Nomuraibacteriota</taxon>
    </lineage>
</organism>
<evidence type="ECO:0000256" key="1">
    <source>
        <dbReference type="SAM" id="Phobius"/>
    </source>
</evidence>
<reference evidence="2 3" key="1">
    <citation type="journal article" date="2016" name="Nat. Commun.">
        <title>Thousands of microbial genomes shed light on interconnected biogeochemical processes in an aquifer system.</title>
        <authorList>
            <person name="Anantharaman K."/>
            <person name="Brown C.T."/>
            <person name="Hug L.A."/>
            <person name="Sharon I."/>
            <person name="Castelle C.J."/>
            <person name="Probst A.J."/>
            <person name="Thomas B.C."/>
            <person name="Singh A."/>
            <person name="Wilkins M.J."/>
            <person name="Karaoz U."/>
            <person name="Brodie E.L."/>
            <person name="Williams K.H."/>
            <person name="Hubbard S.S."/>
            <person name="Banfield J.F."/>
        </authorList>
    </citation>
    <scope>NUCLEOTIDE SEQUENCE [LARGE SCALE GENOMIC DNA]</scope>
</reference>
<dbReference type="STRING" id="1801743.A2824_03655"/>
<proteinExistence type="predicted"/>